<proteinExistence type="predicted"/>
<evidence type="ECO:0000256" key="1">
    <source>
        <dbReference type="ARBA" id="ARBA00004141"/>
    </source>
</evidence>
<evidence type="ECO:0000313" key="9">
    <source>
        <dbReference type="Proteomes" id="UP001295423"/>
    </source>
</evidence>
<evidence type="ECO:0000256" key="6">
    <source>
        <dbReference type="SAM" id="Phobius"/>
    </source>
</evidence>
<feature type="transmembrane region" description="Helical" evidence="6">
    <location>
        <begin position="427"/>
        <end position="446"/>
    </location>
</feature>
<gene>
    <name evidence="8" type="ORF">CYCCA115_LOCUS8196</name>
</gene>
<dbReference type="PANTHER" id="PTHR10783">
    <property type="entry name" value="XENOTROPIC AND POLYTROPIC RETROVIRUS RECEPTOR 1-RELATED"/>
    <property type="match status" value="1"/>
</dbReference>
<dbReference type="Proteomes" id="UP001295423">
    <property type="component" value="Unassembled WGS sequence"/>
</dbReference>
<organism evidence="8 9">
    <name type="scientific">Cylindrotheca closterium</name>
    <dbReference type="NCBI Taxonomy" id="2856"/>
    <lineage>
        <taxon>Eukaryota</taxon>
        <taxon>Sar</taxon>
        <taxon>Stramenopiles</taxon>
        <taxon>Ochrophyta</taxon>
        <taxon>Bacillariophyta</taxon>
        <taxon>Bacillariophyceae</taxon>
        <taxon>Bacillariophycidae</taxon>
        <taxon>Bacillariales</taxon>
        <taxon>Bacillariaceae</taxon>
        <taxon>Cylindrotheca</taxon>
    </lineage>
</organism>
<feature type="compositionally biased region" description="Acidic residues" evidence="5">
    <location>
        <begin position="168"/>
        <end position="177"/>
    </location>
</feature>
<dbReference type="InterPro" id="IPR004342">
    <property type="entry name" value="EXS_C"/>
</dbReference>
<evidence type="ECO:0000256" key="2">
    <source>
        <dbReference type="ARBA" id="ARBA00022692"/>
    </source>
</evidence>
<accession>A0AAD2CS80</accession>
<dbReference type="Pfam" id="PF03124">
    <property type="entry name" value="EXS"/>
    <property type="match status" value="1"/>
</dbReference>
<evidence type="ECO:0000256" key="4">
    <source>
        <dbReference type="ARBA" id="ARBA00023136"/>
    </source>
</evidence>
<feature type="compositionally biased region" description="Polar residues" evidence="5">
    <location>
        <begin position="150"/>
        <end position="165"/>
    </location>
</feature>
<feature type="transmembrane region" description="Helical" evidence="6">
    <location>
        <begin position="649"/>
        <end position="669"/>
    </location>
</feature>
<sequence>MDLSVAAAVGSFVVSERVLKPKATALVILGCLLAYDLKTKTHDVSSLRVYRGPALLAFTLMMAAYSLRTWRRNGVACDELLFLPGTVHGHENGVEGPLIEMTTPSEDEDQAEADMAAGGSQMVGKPRWSTMRRRTLSQDEDDSTEELQALASSSWTENEGNQGSFDQGDMDGTDIDGEGMGIRMDSSEETTLLSEPRGIIQRFRENHPKLDKLWTLFFDRATSAGSPSATYAPSGPAVFGAGLDLSMPVLFNFHLYIEAYNHIQGPAGETPAKILPVIFLSVLMVRTVVPPSRRFRFWNTLKFTFTAPLHYVRFRDEFIGEVMTSWIRPGQDLFFAISYYLTVIWGTVSGKYGLEQCGAILEDSWLLHNVILPSLAILPLWLKYLQTLRQAYDNNKRWPYQANSLKYLSATLVIIYGVTHPDERHHPFWVASFVLALLYQILWDVVVDWELFEIQRDIPVEVDSDTCLSRINSMTSSSQIVVMLQTQILQPVANAYQRIPSFGRIRLRQKRLYKTENFYYKILAYNIIMRFTWMVCLIPSYHVSRRKETVLTDTSDINSYWGVLLPIAEIVRRTLWGFLFVERETIRLMEADSKYSVEIEEEESDEDEEGSKYNVRSQLMPTWLDNQQQVAHNAATSRAKQRAEWMQRLFVLELYVWAAAFVILGCWVAS</sequence>
<dbReference type="AlphaFoldDB" id="A0AAD2CS80"/>
<evidence type="ECO:0000256" key="3">
    <source>
        <dbReference type="ARBA" id="ARBA00022989"/>
    </source>
</evidence>
<feature type="transmembrane region" description="Helical" evidence="6">
    <location>
        <begin position="49"/>
        <end position="67"/>
    </location>
</feature>
<dbReference type="EMBL" id="CAKOGP040001112">
    <property type="protein sequence ID" value="CAJ1942938.1"/>
    <property type="molecule type" value="Genomic_DNA"/>
</dbReference>
<feature type="domain" description="EXS" evidence="7">
    <location>
        <begin position="363"/>
        <end position="612"/>
    </location>
</feature>
<keyword evidence="4 6" id="KW-0472">Membrane</keyword>
<feature type="transmembrane region" description="Helical" evidence="6">
    <location>
        <begin position="366"/>
        <end position="385"/>
    </location>
</feature>
<feature type="region of interest" description="Disordered" evidence="5">
    <location>
        <begin position="105"/>
        <end position="182"/>
    </location>
</feature>
<dbReference type="GO" id="GO:0016020">
    <property type="term" value="C:membrane"/>
    <property type="evidence" value="ECO:0007669"/>
    <property type="project" value="UniProtKB-SubCell"/>
</dbReference>
<evidence type="ECO:0000313" key="8">
    <source>
        <dbReference type="EMBL" id="CAJ1942938.1"/>
    </source>
</evidence>
<feature type="transmembrane region" description="Helical" evidence="6">
    <location>
        <begin position="333"/>
        <end position="354"/>
    </location>
</feature>
<protein>
    <recommendedName>
        <fullName evidence="7">EXS domain-containing protein</fullName>
    </recommendedName>
</protein>
<feature type="transmembrane region" description="Helical" evidence="6">
    <location>
        <begin position="560"/>
        <end position="581"/>
    </location>
</feature>
<name>A0AAD2CS80_9STRA</name>
<keyword evidence="9" id="KW-1185">Reference proteome</keyword>
<dbReference type="PANTHER" id="PTHR10783:SF46">
    <property type="entry name" value="PROTEIN ERD1 HOMOLOG 2"/>
    <property type="match status" value="1"/>
</dbReference>
<comment type="caution">
    <text evidence="8">The sequence shown here is derived from an EMBL/GenBank/DDBJ whole genome shotgun (WGS) entry which is preliminary data.</text>
</comment>
<dbReference type="PROSITE" id="PS51380">
    <property type="entry name" value="EXS"/>
    <property type="match status" value="1"/>
</dbReference>
<evidence type="ECO:0000259" key="7">
    <source>
        <dbReference type="PROSITE" id="PS51380"/>
    </source>
</evidence>
<keyword evidence="2 6" id="KW-0812">Transmembrane</keyword>
<reference evidence="8" key="1">
    <citation type="submission" date="2023-08" db="EMBL/GenBank/DDBJ databases">
        <authorList>
            <person name="Audoor S."/>
            <person name="Bilcke G."/>
        </authorList>
    </citation>
    <scope>NUCLEOTIDE SEQUENCE</scope>
</reference>
<comment type="subcellular location">
    <subcellularLocation>
        <location evidence="1">Membrane</location>
        <topology evidence="1">Multi-pass membrane protein</topology>
    </subcellularLocation>
</comment>
<feature type="transmembrane region" description="Helical" evidence="6">
    <location>
        <begin position="518"/>
        <end position="540"/>
    </location>
</feature>
<dbReference type="GO" id="GO:0005737">
    <property type="term" value="C:cytoplasm"/>
    <property type="evidence" value="ECO:0007669"/>
    <property type="project" value="TreeGrafter"/>
</dbReference>
<evidence type="ECO:0000256" key="5">
    <source>
        <dbReference type="SAM" id="MobiDB-lite"/>
    </source>
</evidence>
<feature type="transmembrane region" description="Helical" evidence="6">
    <location>
        <begin position="405"/>
        <end position="421"/>
    </location>
</feature>
<keyword evidence="3 6" id="KW-1133">Transmembrane helix</keyword>